<dbReference type="STRING" id="1296121.A0A1A6AEP7"/>
<organism evidence="2">
    <name type="scientific">Kwoniella dejecticola CBS 10117</name>
    <dbReference type="NCBI Taxonomy" id="1296121"/>
    <lineage>
        <taxon>Eukaryota</taxon>
        <taxon>Fungi</taxon>
        <taxon>Dikarya</taxon>
        <taxon>Basidiomycota</taxon>
        <taxon>Agaricomycotina</taxon>
        <taxon>Tremellomycetes</taxon>
        <taxon>Tremellales</taxon>
        <taxon>Cryptococcaceae</taxon>
        <taxon>Kwoniella</taxon>
    </lineage>
</organism>
<dbReference type="Gene3D" id="3.20.20.100">
    <property type="entry name" value="NADP-dependent oxidoreductase domain"/>
    <property type="match status" value="1"/>
</dbReference>
<dbReference type="InterPro" id="IPR018170">
    <property type="entry name" value="Aldo/ket_reductase_CS"/>
</dbReference>
<dbReference type="InterPro" id="IPR036812">
    <property type="entry name" value="NAD(P)_OxRdtase_dom_sf"/>
</dbReference>
<dbReference type="OrthoDB" id="2563792at2759"/>
<dbReference type="EMBL" id="KI894027">
    <property type="protein sequence ID" value="OBR88519.1"/>
    <property type="molecule type" value="Genomic_DNA"/>
</dbReference>
<evidence type="ECO:0000259" key="1">
    <source>
        <dbReference type="Pfam" id="PF00248"/>
    </source>
</evidence>
<name>A0A1A6AEP7_9TREE</name>
<dbReference type="VEuPathDB" id="FungiDB:I303_00336"/>
<dbReference type="PROSITE" id="PS00798">
    <property type="entry name" value="ALDOKETO_REDUCTASE_1"/>
    <property type="match status" value="1"/>
</dbReference>
<reference evidence="2" key="1">
    <citation type="submission" date="2013-07" db="EMBL/GenBank/DDBJ databases">
        <title>The Genome Sequence of Cryptococcus dejecticola CBS10117.</title>
        <authorList>
            <consortium name="The Broad Institute Genome Sequencing Platform"/>
            <person name="Cuomo C."/>
            <person name="Litvintseva A."/>
            <person name="Chen Y."/>
            <person name="Heitman J."/>
            <person name="Sun S."/>
            <person name="Springer D."/>
            <person name="Dromer F."/>
            <person name="Young S.K."/>
            <person name="Zeng Q."/>
            <person name="Gargeya S."/>
            <person name="Fitzgerald M."/>
            <person name="Abouelleil A."/>
            <person name="Alvarado L."/>
            <person name="Berlin A.M."/>
            <person name="Chapman S.B."/>
            <person name="Dewar J."/>
            <person name="Goldberg J."/>
            <person name="Griggs A."/>
            <person name="Gujja S."/>
            <person name="Hansen M."/>
            <person name="Howarth C."/>
            <person name="Imamovic A."/>
            <person name="Larimer J."/>
            <person name="McCowan C."/>
            <person name="Murphy C."/>
            <person name="Pearson M."/>
            <person name="Priest M."/>
            <person name="Roberts A."/>
            <person name="Saif S."/>
            <person name="Shea T."/>
            <person name="Sykes S."/>
            <person name="Wortman J."/>
            <person name="Nusbaum C."/>
            <person name="Birren B."/>
        </authorList>
    </citation>
    <scope>NUCLEOTIDE SEQUENCE [LARGE SCALE GENOMIC DNA]</scope>
    <source>
        <strain evidence="2">CBS 10117</strain>
    </source>
</reference>
<dbReference type="AlphaFoldDB" id="A0A1A6AEP7"/>
<dbReference type="Pfam" id="PF00248">
    <property type="entry name" value="Aldo_ket_red"/>
    <property type="match status" value="1"/>
</dbReference>
<dbReference type="PANTHER" id="PTHR43827">
    <property type="entry name" value="2,5-DIKETO-D-GLUCONIC ACID REDUCTASE"/>
    <property type="match status" value="1"/>
</dbReference>
<dbReference type="SUPFAM" id="SSF51430">
    <property type="entry name" value="NAD(P)-linked oxidoreductase"/>
    <property type="match status" value="1"/>
</dbReference>
<evidence type="ECO:0000313" key="2">
    <source>
        <dbReference type="EMBL" id="OBR88519.1"/>
    </source>
</evidence>
<dbReference type="InterPro" id="IPR023210">
    <property type="entry name" value="NADP_OxRdtase_dom"/>
</dbReference>
<sequence>MVAIMPVVKLNRGSEVPVLTFGTGRDFTYGMNVWPHVAAPYLGKDCSDAIVQALRAGFRHFDTAQLYRNQESMGKALALWEGDRKEVYITAKCAY</sequence>
<dbReference type="GO" id="GO:0016491">
    <property type="term" value="F:oxidoreductase activity"/>
    <property type="evidence" value="ECO:0007669"/>
    <property type="project" value="InterPro"/>
</dbReference>
<dbReference type="PANTHER" id="PTHR43827:SF14">
    <property type="entry name" value="NADP-DEPENDENT OXIDOREDUCTASE DOMAIN-CONTAINING PROTEIN"/>
    <property type="match status" value="1"/>
</dbReference>
<dbReference type="InterPro" id="IPR020471">
    <property type="entry name" value="AKR"/>
</dbReference>
<gene>
    <name evidence="2" type="ORF">I303_00336</name>
</gene>
<accession>A0A1A6AEP7</accession>
<protein>
    <recommendedName>
        <fullName evidence="1">NADP-dependent oxidoreductase domain-containing protein</fullName>
    </recommendedName>
</protein>
<feature type="domain" description="NADP-dependent oxidoreductase" evidence="1">
    <location>
        <begin position="46"/>
        <end position="93"/>
    </location>
</feature>
<proteinExistence type="predicted"/>